<dbReference type="eggNOG" id="COG1357">
    <property type="taxonomic scope" value="Bacteria"/>
</dbReference>
<name>K8WX91_9GAMM</name>
<sequence length="199" mass="23211">MANIQDNQDYYDESFNKIDISGQNVDSAVFEKCEFINCDFSSVTFSHCKFVECVFEQCNLSLIKVINTRFANVEFSDCKLVGIDWTAAYWPKFDFYSELIFKQSILDNCSFFGLKLHESYFEGCRLHDVDFRYVEFNKSSLLDCDFSNSLFLQTNLELTDFTESHSFNIDIRQNTLSKAIFSKFEALELLKSLDIQLVD</sequence>
<organism evidence="1 2">
    <name type="scientific">Providencia burhodogranariea DSM 19968</name>
    <dbReference type="NCBI Taxonomy" id="1141662"/>
    <lineage>
        <taxon>Bacteria</taxon>
        <taxon>Pseudomonadati</taxon>
        <taxon>Pseudomonadota</taxon>
        <taxon>Gammaproteobacteria</taxon>
        <taxon>Enterobacterales</taxon>
        <taxon>Morganellaceae</taxon>
        <taxon>Providencia</taxon>
    </lineage>
</organism>
<dbReference type="AlphaFoldDB" id="K8WX91"/>
<dbReference type="Proteomes" id="UP000009336">
    <property type="component" value="Unassembled WGS sequence"/>
</dbReference>
<dbReference type="PATRIC" id="fig|1141662.3.peg.1805"/>
<evidence type="ECO:0000313" key="2">
    <source>
        <dbReference type="Proteomes" id="UP000009336"/>
    </source>
</evidence>
<dbReference type="EMBL" id="AKKL01000022">
    <property type="protein sequence ID" value="EKT62002.1"/>
    <property type="molecule type" value="Genomic_DNA"/>
</dbReference>
<dbReference type="HOGENOM" id="CLU_033401_5_3_6"/>
<dbReference type="RefSeq" id="WP_008911801.1">
    <property type="nucleotide sequence ID" value="NZ_KB233222.1"/>
</dbReference>
<evidence type="ECO:0000313" key="1">
    <source>
        <dbReference type="EMBL" id="EKT62002.1"/>
    </source>
</evidence>
<comment type="caution">
    <text evidence="1">The sequence shown here is derived from an EMBL/GenBank/DDBJ whole genome shotgun (WGS) entry which is preliminary data.</text>
</comment>
<dbReference type="InterPro" id="IPR052949">
    <property type="entry name" value="PA_immunity-related"/>
</dbReference>
<accession>K8WX91</accession>
<dbReference type="Gene3D" id="2.160.20.80">
    <property type="entry name" value="E3 ubiquitin-protein ligase SopA"/>
    <property type="match status" value="1"/>
</dbReference>
<dbReference type="PANTHER" id="PTHR42999:SF1">
    <property type="entry name" value="PENTAPEPTIDE REPEAT-CONTAINING PROTEIN"/>
    <property type="match status" value="1"/>
</dbReference>
<dbReference type="STRING" id="1141662.OOA_08926"/>
<dbReference type="PANTHER" id="PTHR42999">
    <property type="entry name" value="ANTIBIOTIC RESISTANCE PROTEIN MCBG"/>
    <property type="match status" value="1"/>
</dbReference>
<protein>
    <submittedName>
        <fullName evidence="1">Pentapeptide repeat protein</fullName>
    </submittedName>
</protein>
<keyword evidence="2" id="KW-1185">Reference proteome</keyword>
<dbReference type="Pfam" id="PF00805">
    <property type="entry name" value="Pentapeptide"/>
    <property type="match status" value="1"/>
</dbReference>
<dbReference type="SUPFAM" id="SSF141571">
    <property type="entry name" value="Pentapeptide repeat-like"/>
    <property type="match status" value="1"/>
</dbReference>
<gene>
    <name evidence="1" type="ORF">OOA_08926</name>
</gene>
<dbReference type="OrthoDB" id="156143at2"/>
<dbReference type="Pfam" id="PF13599">
    <property type="entry name" value="Pentapeptide_4"/>
    <property type="match status" value="1"/>
</dbReference>
<dbReference type="InterPro" id="IPR001646">
    <property type="entry name" value="5peptide_repeat"/>
</dbReference>
<proteinExistence type="predicted"/>
<reference evidence="1 2" key="1">
    <citation type="journal article" date="2012" name="BMC Genomics">
        <title>Comparative genomics of bacteria in the genus Providencia isolated from wild Drosophila melanogaster.</title>
        <authorList>
            <person name="Galac M.R."/>
            <person name="Lazzaro B.P."/>
        </authorList>
    </citation>
    <scope>NUCLEOTIDE SEQUENCE [LARGE SCALE GENOMIC DNA]</scope>
    <source>
        <strain evidence="1 2">DSM 19968</strain>
    </source>
</reference>